<dbReference type="OrthoDB" id="5094226at2759"/>
<feature type="compositionally biased region" description="Polar residues" evidence="1">
    <location>
        <begin position="56"/>
        <end position="69"/>
    </location>
</feature>
<feature type="region of interest" description="Disordered" evidence="1">
    <location>
        <begin position="1"/>
        <end position="35"/>
    </location>
</feature>
<dbReference type="EMBL" id="JH658063">
    <property type="protein sequence ID" value="EXM14458.1"/>
    <property type="molecule type" value="Genomic_DNA"/>
</dbReference>
<feature type="compositionally biased region" description="Polar residues" evidence="1">
    <location>
        <begin position="130"/>
        <end position="140"/>
    </location>
</feature>
<feature type="region of interest" description="Disordered" evidence="1">
    <location>
        <begin position="313"/>
        <end position="367"/>
    </location>
</feature>
<evidence type="ECO:0000313" key="2">
    <source>
        <dbReference type="EMBL" id="EXM14458.1"/>
    </source>
</evidence>
<feature type="compositionally biased region" description="Low complexity" evidence="1">
    <location>
        <begin position="201"/>
        <end position="218"/>
    </location>
</feature>
<feature type="compositionally biased region" description="Low complexity" evidence="1">
    <location>
        <begin position="225"/>
        <end position="238"/>
    </location>
</feature>
<proteinExistence type="predicted"/>
<feature type="compositionally biased region" description="Polar residues" evidence="1">
    <location>
        <begin position="313"/>
        <end position="322"/>
    </location>
</feature>
<accession>X0KLP3</accession>
<evidence type="ECO:0000256" key="1">
    <source>
        <dbReference type="SAM" id="MobiDB-lite"/>
    </source>
</evidence>
<reference evidence="2" key="2">
    <citation type="submission" date="2012-05" db="EMBL/GenBank/DDBJ databases">
        <title>The Genome Annotation of Fusarium oxysporum Cotton.</title>
        <authorList>
            <consortium name="The Broad Institute Genomics Platform"/>
            <person name="Ma L.-J."/>
            <person name="Corby-Kistler H."/>
            <person name="Broz K."/>
            <person name="Gale L.R."/>
            <person name="Jonkers W."/>
            <person name="O'Donnell K."/>
            <person name="Ploetz R."/>
            <person name="Steinberg C."/>
            <person name="Schwartz D.C."/>
            <person name="VanEtten H."/>
            <person name="Zhou S."/>
            <person name="Young S.K."/>
            <person name="Zeng Q."/>
            <person name="Gargeya S."/>
            <person name="Fitzgerald M."/>
            <person name="Abouelleil A."/>
            <person name="Alvarado L."/>
            <person name="Chapman S.B."/>
            <person name="Gainer-Dewar J."/>
            <person name="Goldberg J."/>
            <person name="Griggs A."/>
            <person name="Gujja S."/>
            <person name="Hansen M."/>
            <person name="Howarth C."/>
            <person name="Imamovic A."/>
            <person name="Ireland A."/>
            <person name="Larimer J."/>
            <person name="McCowan C."/>
            <person name="Murphy C."/>
            <person name="Pearson M."/>
            <person name="Poon T.W."/>
            <person name="Priest M."/>
            <person name="Roberts A."/>
            <person name="Saif S."/>
            <person name="Shea T."/>
            <person name="Sykes S."/>
            <person name="Wortman J."/>
            <person name="Nusbaum C."/>
            <person name="Birren B."/>
        </authorList>
    </citation>
    <scope>NUCLEOTIDE SEQUENCE</scope>
    <source>
        <strain evidence="2">25433</strain>
    </source>
</reference>
<feature type="compositionally biased region" description="Polar residues" evidence="1">
    <location>
        <begin position="156"/>
        <end position="170"/>
    </location>
</feature>
<gene>
    <name evidence="2" type="ORF">FOTG_17158</name>
</gene>
<feature type="compositionally biased region" description="Basic and acidic residues" evidence="1">
    <location>
        <begin position="118"/>
        <end position="129"/>
    </location>
</feature>
<feature type="compositionally biased region" description="Low complexity" evidence="1">
    <location>
        <begin position="338"/>
        <end position="352"/>
    </location>
</feature>
<feature type="compositionally biased region" description="Polar residues" evidence="1">
    <location>
        <begin position="353"/>
        <end position="365"/>
    </location>
</feature>
<feature type="compositionally biased region" description="Low complexity" evidence="1">
    <location>
        <begin position="9"/>
        <end position="20"/>
    </location>
</feature>
<dbReference type="Proteomes" id="UP000030701">
    <property type="component" value="Unassembled WGS sequence"/>
</dbReference>
<dbReference type="AlphaFoldDB" id="X0KLP3"/>
<feature type="compositionally biased region" description="Basic and acidic residues" evidence="1">
    <location>
        <begin position="77"/>
        <end position="89"/>
    </location>
</feature>
<reference evidence="2" key="1">
    <citation type="submission" date="2011-11" db="EMBL/GenBank/DDBJ databases">
        <title>The Genome Sequence of Fusarium oxysporum Cotton.</title>
        <authorList>
            <consortium name="The Broad Institute Genome Sequencing Platform"/>
            <person name="Ma L.-J."/>
            <person name="Gale L.R."/>
            <person name="Schwartz D.C."/>
            <person name="Zhou S."/>
            <person name="Corby-Kistler H."/>
            <person name="Young S.K."/>
            <person name="Zeng Q."/>
            <person name="Gargeya S."/>
            <person name="Fitzgerald M."/>
            <person name="Haas B."/>
            <person name="Abouelleil A."/>
            <person name="Alvarado L."/>
            <person name="Arachchi H.M."/>
            <person name="Berlin A."/>
            <person name="Brown A."/>
            <person name="Chapman S.B."/>
            <person name="Chen Z."/>
            <person name="Dunbar C."/>
            <person name="Freedman E."/>
            <person name="Gearin G."/>
            <person name="Goldberg J."/>
            <person name="Griggs A."/>
            <person name="Gujja S."/>
            <person name="Heiman D."/>
            <person name="Howarth C."/>
            <person name="Larson L."/>
            <person name="Lui A."/>
            <person name="MacDonald P.J.P."/>
            <person name="Montmayeur A."/>
            <person name="Murphy C."/>
            <person name="Neiman D."/>
            <person name="Pearson M."/>
            <person name="Priest M."/>
            <person name="Roberts A."/>
            <person name="Saif S."/>
            <person name="Shea T."/>
            <person name="Shenoy N."/>
            <person name="Sisk P."/>
            <person name="Stolte C."/>
            <person name="Sykes S."/>
            <person name="Wortman J."/>
            <person name="Nusbaum C."/>
            <person name="Birren B."/>
        </authorList>
    </citation>
    <scope>NUCLEOTIDE SEQUENCE [LARGE SCALE GENOMIC DNA]</scope>
    <source>
        <strain evidence="2">25433</strain>
    </source>
</reference>
<feature type="compositionally biased region" description="Basic and acidic residues" evidence="1">
    <location>
        <begin position="239"/>
        <end position="263"/>
    </location>
</feature>
<feature type="compositionally biased region" description="Low complexity" evidence="1">
    <location>
        <begin position="98"/>
        <end position="112"/>
    </location>
</feature>
<feature type="region of interest" description="Disordered" evidence="1">
    <location>
        <begin position="47"/>
        <end position="286"/>
    </location>
</feature>
<feature type="compositionally biased region" description="Low complexity" evidence="1">
    <location>
        <begin position="175"/>
        <end position="191"/>
    </location>
</feature>
<name>X0KLP3_FUSOX</name>
<protein>
    <submittedName>
        <fullName evidence="2">Uncharacterized protein</fullName>
    </submittedName>
</protein>
<organism evidence="2">
    <name type="scientific">Fusarium oxysporum f. sp. vasinfectum 25433</name>
    <dbReference type="NCBI Taxonomy" id="1089449"/>
    <lineage>
        <taxon>Eukaryota</taxon>
        <taxon>Fungi</taxon>
        <taxon>Dikarya</taxon>
        <taxon>Ascomycota</taxon>
        <taxon>Pezizomycotina</taxon>
        <taxon>Sordariomycetes</taxon>
        <taxon>Hypocreomycetidae</taxon>
        <taxon>Hypocreales</taxon>
        <taxon>Nectriaceae</taxon>
        <taxon>Fusarium</taxon>
        <taxon>Fusarium oxysporum species complex</taxon>
    </lineage>
</organism>
<sequence length="434" mass="45461">MSDTSIVDPTTETQETPEPTSVADADGHRHRSIGTMYETVETSTRFSTVFADDSHPSSPSVAGETQSAGTPYPPFTEGKETGTRPEAHTPTESISDVPKPSSATSKPTAPSSIDEEDSLAHTSERDHSDVSATSEATQSADVPETEPTISGDPAVKTSTARQDMASSYATVNDEVTGTSTLSDVSSSAVSSEITDTVSKNEQTPESATEASSARSSITDTTKLETAPSSPSSTTSTLPRTDDSHDSKTEKPSGTSFKEERTVSSEDLSTQKPSGGAKTGPPSILTTDTATTSIVSQPHGSTESAAVLRDTTLTEHTSTQTKTAKADAAHDPLVSSLPTSATTTMRATTKGVTSPYTDSADQTAKQTTNLSTETTTFVTSPSKTTLETTTATNSYNGGETSLPKCLYDSVMFGLKQKDGELLLNMAKDCRYLIEQ</sequence>
<dbReference type="HOGENOM" id="CLU_039320_1_0_1"/>